<dbReference type="AlphaFoldDB" id="A0AAV9I286"/>
<dbReference type="PANTHER" id="PTHR35204:SF1">
    <property type="entry name" value="ENTEROTOXIN"/>
    <property type="match status" value="1"/>
</dbReference>
<gene>
    <name evidence="2" type="ORF">QBC42DRAFT_167624</name>
</gene>
<dbReference type="InterPro" id="IPR038921">
    <property type="entry name" value="YOR389W-like"/>
</dbReference>
<comment type="caution">
    <text evidence="2">The sequence shown here is derived from an EMBL/GenBank/DDBJ whole genome shotgun (WGS) entry which is preliminary data.</text>
</comment>
<reference evidence="2" key="2">
    <citation type="submission" date="2023-06" db="EMBL/GenBank/DDBJ databases">
        <authorList>
            <consortium name="Lawrence Berkeley National Laboratory"/>
            <person name="Mondo S.J."/>
            <person name="Hensen N."/>
            <person name="Bonometti L."/>
            <person name="Westerberg I."/>
            <person name="Brannstrom I.O."/>
            <person name="Guillou S."/>
            <person name="Cros-Aarteil S."/>
            <person name="Calhoun S."/>
            <person name="Haridas S."/>
            <person name="Kuo A."/>
            <person name="Pangilinan J."/>
            <person name="Riley R."/>
            <person name="Labutti K."/>
            <person name="Andreopoulos B."/>
            <person name="Lipzen A."/>
            <person name="Chen C."/>
            <person name="Yanf M."/>
            <person name="Daum C."/>
            <person name="Ng V."/>
            <person name="Clum A."/>
            <person name="Steindorff A."/>
            <person name="Ohm R."/>
            <person name="Martin F."/>
            <person name="Silar P."/>
            <person name="Natvig D."/>
            <person name="Lalanne C."/>
            <person name="Gautier V."/>
            <person name="Ament-Velasquez S.L."/>
            <person name="Kruys A."/>
            <person name="Hutchinson M.I."/>
            <person name="Powell A.J."/>
            <person name="Barry K."/>
            <person name="Miller A.N."/>
            <person name="Grigoriev I.V."/>
            <person name="Debuchy R."/>
            <person name="Gladieux P."/>
            <person name="Thoren M.H."/>
            <person name="Johannesson H."/>
        </authorList>
    </citation>
    <scope>NUCLEOTIDE SEQUENCE</scope>
    <source>
        <strain evidence="2">PSN324</strain>
    </source>
</reference>
<organism evidence="2 3">
    <name type="scientific">Cladorrhinum samala</name>
    <dbReference type="NCBI Taxonomy" id="585594"/>
    <lineage>
        <taxon>Eukaryota</taxon>
        <taxon>Fungi</taxon>
        <taxon>Dikarya</taxon>
        <taxon>Ascomycota</taxon>
        <taxon>Pezizomycotina</taxon>
        <taxon>Sordariomycetes</taxon>
        <taxon>Sordariomycetidae</taxon>
        <taxon>Sordariales</taxon>
        <taxon>Podosporaceae</taxon>
        <taxon>Cladorrhinum</taxon>
    </lineage>
</organism>
<proteinExistence type="predicted"/>
<evidence type="ECO:0000313" key="3">
    <source>
        <dbReference type="Proteomes" id="UP001321749"/>
    </source>
</evidence>
<dbReference type="Proteomes" id="UP001321749">
    <property type="component" value="Unassembled WGS sequence"/>
</dbReference>
<evidence type="ECO:0000256" key="1">
    <source>
        <dbReference type="SAM" id="MobiDB-lite"/>
    </source>
</evidence>
<evidence type="ECO:0000313" key="2">
    <source>
        <dbReference type="EMBL" id="KAK4466051.1"/>
    </source>
</evidence>
<dbReference type="PANTHER" id="PTHR35204">
    <property type="entry name" value="YALI0A21131P"/>
    <property type="match status" value="1"/>
</dbReference>
<sequence>MGAGASASRSSTTLTPSEASAAENAFHIFNSIHSAMRLWGSSLNHNGLSAFLATVPEGTILYHGSSHPEPPTTADWLAFEIEHGEWFARAIMVPPPQTAQDANPLLQHRWHRAQRQPSRPGTSSEPQGHGYLHLYRATKPLRLLYLDGMSAGNTNMGTLDMQDYLLRGNRSAELWEEYERAQSLCDLVTPWGLQGLIRTEAGFEIVKCDFSDSMEFLAANQRPEDGDSGLEGYLDVQMFENMRSLSQRYHGIGANRVALDFSSMVSPMFYPVNLTNPDPNKQEPHLRRLTSVTDQELRAIKARVEEVVRDRVDGKQASVDWQGVTDMIVTRYADRLWDVAETVDSLRVLQGVVNGLLNSHIDYSVEDEGYERAITNCAKHYVQFSPVTTEQDHLISVAIGSVTQAICATLFDVRKVILDDADGASDETLAAAKGLLKSLNSKLRWSRWKECTSCSSDEVCFVPMWPVGDKDSFDRPNCRNVTTIQKGWIDNRYWEPRFPLHGPEKPDDGSKKEGEPKDL</sequence>
<keyword evidence="3" id="KW-1185">Reference proteome</keyword>
<protein>
    <submittedName>
        <fullName evidence="2">Uncharacterized protein</fullName>
    </submittedName>
</protein>
<feature type="compositionally biased region" description="Basic and acidic residues" evidence="1">
    <location>
        <begin position="502"/>
        <end position="519"/>
    </location>
</feature>
<feature type="region of interest" description="Disordered" evidence="1">
    <location>
        <begin position="499"/>
        <end position="519"/>
    </location>
</feature>
<name>A0AAV9I286_9PEZI</name>
<reference evidence="2" key="1">
    <citation type="journal article" date="2023" name="Mol. Phylogenet. Evol.">
        <title>Genome-scale phylogeny and comparative genomics of the fungal order Sordariales.</title>
        <authorList>
            <person name="Hensen N."/>
            <person name="Bonometti L."/>
            <person name="Westerberg I."/>
            <person name="Brannstrom I.O."/>
            <person name="Guillou S."/>
            <person name="Cros-Aarteil S."/>
            <person name="Calhoun S."/>
            <person name="Haridas S."/>
            <person name="Kuo A."/>
            <person name="Mondo S."/>
            <person name="Pangilinan J."/>
            <person name="Riley R."/>
            <person name="LaButti K."/>
            <person name="Andreopoulos B."/>
            <person name="Lipzen A."/>
            <person name="Chen C."/>
            <person name="Yan M."/>
            <person name="Daum C."/>
            <person name="Ng V."/>
            <person name="Clum A."/>
            <person name="Steindorff A."/>
            <person name="Ohm R.A."/>
            <person name="Martin F."/>
            <person name="Silar P."/>
            <person name="Natvig D.O."/>
            <person name="Lalanne C."/>
            <person name="Gautier V."/>
            <person name="Ament-Velasquez S.L."/>
            <person name="Kruys A."/>
            <person name="Hutchinson M.I."/>
            <person name="Powell A.J."/>
            <person name="Barry K."/>
            <person name="Miller A.N."/>
            <person name="Grigoriev I.V."/>
            <person name="Debuchy R."/>
            <person name="Gladieux P."/>
            <person name="Hiltunen Thoren M."/>
            <person name="Johannesson H."/>
        </authorList>
    </citation>
    <scope>NUCLEOTIDE SEQUENCE</scope>
    <source>
        <strain evidence="2">PSN324</strain>
    </source>
</reference>
<dbReference type="EMBL" id="MU864934">
    <property type="protein sequence ID" value="KAK4466051.1"/>
    <property type="molecule type" value="Genomic_DNA"/>
</dbReference>
<accession>A0AAV9I286</accession>